<dbReference type="EMBL" id="BSNN01000001">
    <property type="protein sequence ID" value="GLQ33787.1"/>
    <property type="molecule type" value="Genomic_DNA"/>
</dbReference>
<accession>A0ABQ5VR90</accession>
<keyword evidence="3" id="KW-1185">Reference proteome</keyword>
<dbReference type="SUPFAM" id="SSF52540">
    <property type="entry name" value="P-loop containing nucleoside triphosphate hydrolases"/>
    <property type="match status" value="1"/>
</dbReference>
<dbReference type="Proteomes" id="UP001156694">
    <property type="component" value="Unassembled WGS sequence"/>
</dbReference>
<evidence type="ECO:0000313" key="2">
    <source>
        <dbReference type="EMBL" id="GLQ33787.1"/>
    </source>
</evidence>
<feature type="region of interest" description="Disordered" evidence="1">
    <location>
        <begin position="1"/>
        <end position="49"/>
    </location>
</feature>
<proteinExistence type="predicted"/>
<reference evidence="3" key="1">
    <citation type="journal article" date="2019" name="Int. J. Syst. Evol. Microbiol.">
        <title>The Global Catalogue of Microorganisms (GCM) 10K type strain sequencing project: providing services to taxonomists for standard genome sequencing and annotation.</title>
        <authorList>
            <consortium name="The Broad Institute Genomics Platform"/>
            <consortium name="The Broad Institute Genome Sequencing Center for Infectious Disease"/>
            <person name="Wu L."/>
            <person name="Ma J."/>
        </authorList>
    </citation>
    <scope>NUCLEOTIDE SEQUENCE [LARGE SCALE GENOMIC DNA]</scope>
    <source>
        <strain evidence="3">NBRC 110140</strain>
    </source>
</reference>
<sequence length="471" mass="53005">MKFLVPEPSDFMEKPTHRAFAKGTTNRPPEDSKGQTAPTVNFENAPRAPRSIEEVGMEPTFLLNLLIKTMYRTNIEVISRLTKVMCILTPVCQEIIEMGREQRFIETVGKSLTSSSTELRYQLTDAGKRRAVDVLVQSEYYGAVPVPLEEFKEQANKQLIKNLSVTKDALVSSMRGLVIHKGMLDAIGPAVNSGKSILFYGPPGNGKSSLANAIRDAVGEKIFVPRYLEYNGQVIAMYDPIIHENAETNVNDDSSLRVAADSFDNRYVLVKRPVVITGGELTLEMLDLTYSTDSKIYTASLQLKATGGIFIVDDLGRQQEPPQAMINRWISPMESGEDILDFVTGEKFSVPFDCMTVFSTNFHPNELFDRAALRRISHKILVDGPNRDQMLQIYLSYSKAVGLDFPEDVAIYLFTKKYPEINNAFAAFHAKFLVDQMFNEAEYHGQEPIITIPLIEKAWENLYVKDHEFDS</sequence>
<dbReference type="Gene3D" id="3.40.50.300">
    <property type="entry name" value="P-loop containing nucleotide triphosphate hydrolases"/>
    <property type="match status" value="1"/>
</dbReference>
<name>A0ABQ5VR90_9RHOB</name>
<evidence type="ECO:0000313" key="3">
    <source>
        <dbReference type="Proteomes" id="UP001156694"/>
    </source>
</evidence>
<gene>
    <name evidence="2" type="ORF">GCM10007939_00700</name>
</gene>
<dbReference type="InterPro" id="IPR027417">
    <property type="entry name" value="P-loop_NTPase"/>
</dbReference>
<organism evidence="2 3">
    <name type="scientific">Amylibacter marinus</name>
    <dbReference type="NCBI Taxonomy" id="1475483"/>
    <lineage>
        <taxon>Bacteria</taxon>
        <taxon>Pseudomonadati</taxon>
        <taxon>Pseudomonadota</taxon>
        <taxon>Alphaproteobacteria</taxon>
        <taxon>Rhodobacterales</taxon>
        <taxon>Paracoccaceae</taxon>
        <taxon>Amylibacter</taxon>
    </lineage>
</organism>
<comment type="caution">
    <text evidence="2">The sequence shown here is derived from an EMBL/GenBank/DDBJ whole genome shotgun (WGS) entry which is preliminary data.</text>
</comment>
<dbReference type="RefSeq" id="WP_284375024.1">
    <property type="nucleotide sequence ID" value="NZ_BSNN01000001.1"/>
</dbReference>
<protein>
    <submittedName>
        <fullName evidence="2">ATPase</fullName>
    </submittedName>
</protein>
<evidence type="ECO:0000256" key="1">
    <source>
        <dbReference type="SAM" id="MobiDB-lite"/>
    </source>
</evidence>